<dbReference type="Proteomes" id="UP000291613">
    <property type="component" value="Unassembled WGS sequence"/>
</dbReference>
<feature type="domain" description="Rhamnogalacturonase A/B/Epimerase-like pectate lyase" evidence="1">
    <location>
        <begin position="91"/>
        <end position="311"/>
    </location>
</feature>
<evidence type="ECO:0000313" key="3">
    <source>
        <dbReference type="Proteomes" id="UP000291613"/>
    </source>
</evidence>
<evidence type="ECO:0000313" key="2">
    <source>
        <dbReference type="EMBL" id="TBN54040.1"/>
    </source>
</evidence>
<dbReference type="InterPro" id="IPR011050">
    <property type="entry name" value="Pectin_lyase_fold/virulence"/>
</dbReference>
<dbReference type="Pfam" id="PF12708">
    <property type="entry name" value="Pect-lyase_RHGA_epim"/>
    <property type="match status" value="1"/>
</dbReference>
<proteinExistence type="predicted"/>
<keyword evidence="3" id="KW-1185">Reference proteome</keyword>
<sequence>MSAVILHCTNFIDATLPRNVNCARLSDTNLRMSPSLQGISLREADLIAGAARRGSPRRLVLAAALSSVLAFSPPASALPQGVAPPPASGVVNVRDFGAQGDGIANDTDAIQRAIDSVAVAPGRVFWETPIVYFPAGTYLISGTLERRDGEGRFTSGMAIAGEGRDRTTIKLADAAPGFGDPRAPKAMVLTSARLLDGTSSSGGKDYAGKGEGNDAYANYVENLTLDVGDKNPGAVALDYLANNIGAVRRVSLVGRAGSGAVGLALTRKWIGPALISDVTVDGFDVGIDVANTEYGVTMAHIRVRNARNAGLRNAGNLVAVDDLVVETASGPAVKNASLGGLVMVNGGAFSGSGGAAIENRGYLTLSGVKSTGFAALFPRSKEVDGDGSFGPDNKRLGDADWRLGPADAPAVDLGPRDQWVDITAFGARPGRDFDSTKAIRRAFQSGARTIVFPYGDYMVTDVIEIPETVRAILGMHATITVGDARAPRFDRRENGIFKVATGGDPLHIEKLTFDMTDRGGQLGYELTGDRVVAIEDQVTAGVNLVERRPTGGPLFVSNACCGAAMIAGPAPVWMRQFNSEGAKSARLRNDGSRVRVLGMKVEQEVTILENRGGGVSEIVGGFFYPVVPGDEPRPLVVNDGGEVRLGYAEEAFRKDATYDVHVSSAVGKRLVTKRMLPMRNASGARIVPFIADHAE</sequence>
<dbReference type="OrthoDB" id="8177692at2"/>
<dbReference type="InterPro" id="IPR012334">
    <property type="entry name" value="Pectin_lyas_fold"/>
</dbReference>
<dbReference type="AlphaFoldDB" id="A0A4Q9GQ06"/>
<dbReference type="SUPFAM" id="SSF51126">
    <property type="entry name" value="Pectin lyase-like"/>
    <property type="match status" value="2"/>
</dbReference>
<organism evidence="2 3">
    <name type="scientific">Hansschlegelia quercus</name>
    <dbReference type="NCBI Taxonomy" id="2528245"/>
    <lineage>
        <taxon>Bacteria</taxon>
        <taxon>Pseudomonadati</taxon>
        <taxon>Pseudomonadota</taxon>
        <taxon>Alphaproteobacteria</taxon>
        <taxon>Hyphomicrobiales</taxon>
        <taxon>Methylopilaceae</taxon>
        <taxon>Hansschlegelia</taxon>
    </lineage>
</organism>
<name>A0A4Q9GQ06_9HYPH</name>
<gene>
    <name evidence="2" type="ORF">EYR15_04040</name>
</gene>
<dbReference type="InterPro" id="IPR024535">
    <property type="entry name" value="RHGA/B-epi-like_pectate_lyase"/>
</dbReference>
<reference evidence="2 3" key="1">
    <citation type="submission" date="2019-02" db="EMBL/GenBank/DDBJ databases">
        <title>Hansschlegelia quercus sp. nov., a novel methylotrophic bacterium from buds of oak (Quercus robur L.).</title>
        <authorList>
            <person name="Agafonova N.V."/>
            <person name="Kaparullina E.N."/>
            <person name="Grouzdev D.S."/>
            <person name="Doronina N.V."/>
        </authorList>
    </citation>
    <scope>NUCLEOTIDE SEQUENCE [LARGE SCALE GENOMIC DNA]</scope>
    <source>
        <strain evidence="2 3">Dub</strain>
    </source>
</reference>
<protein>
    <recommendedName>
        <fullName evidence="1">Rhamnogalacturonase A/B/Epimerase-like pectate lyase domain-containing protein</fullName>
    </recommendedName>
</protein>
<comment type="caution">
    <text evidence="2">The sequence shown here is derived from an EMBL/GenBank/DDBJ whole genome shotgun (WGS) entry which is preliminary data.</text>
</comment>
<dbReference type="Gene3D" id="2.160.20.10">
    <property type="entry name" value="Single-stranded right-handed beta-helix, Pectin lyase-like"/>
    <property type="match status" value="2"/>
</dbReference>
<dbReference type="EMBL" id="SIUB01000002">
    <property type="protein sequence ID" value="TBN54040.1"/>
    <property type="molecule type" value="Genomic_DNA"/>
</dbReference>
<evidence type="ECO:0000259" key="1">
    <source>
        <dbReference type="Pfam" id="PF12708"/>
    </source>
</evidence>
<accession>A0A4Q9GQ06</accession>